<protein>
    <submittedName>
        <fullName evidence="2">PadR family transcriptional regulator</fullName>
    </submittedName>
</protein>
<sequence>MDERALLLLGILMAQSQHGYQINEFIDKNLSRVTDMKKSTAYATLDRLCEAGYVEMHQEQEGNRPLRKVYAITPTGTEHFLALLRTNLAKVDPLNFASDIGMMFLDHLPCEESLSLLEERLRHLESEIRLYESAPRHGFGLGVDFAMEHHLVHQKADYQWLQSVIERLQTRKDV</sequence>
<dbReference type="STRING" id="471514.AN477_16430"/>
<dbReference type="Pfam" id="PF03551">
    <property type="entry name" value="PadR"/>
    <property type="match status" value="1"/>
</dbReference>
<dbReference type="Gene3D" id="1.10.10.10">
    <property type="entry name" value="Winged helix-like DNA-binding domain superfamily/Winged helix DNA-binding domain"/>
    <property type="match status" value="1"/>
</dbReference>
<dbReference type="InterPro" id="IPR005149">
    <property type="entry name" value="Tscrpt_reg_PadR_N"/>
</dbReference>
<dbReference type="InterPro" id="IPR052509">
    <property type="entry name" value="Metal_resp_DNA-bind_regulator"/>
</dbReference>
<dbReference type="PANTHER" id="PTHR33169">
    <property type="entry name" value="PADR-FAMILY TRANSCRIPTIONAL REGULATOR"/>
    <property type="match status" value="1"/>
</dbReference>
<dbReference type="Proteomes" id="UP000050482">
    <property type="component" value="Unassembled WGS sequence"/>
</dbReference>
<dbReference type="OrthoDB" id="2374094at2"/>
<proteinExistence type="predicted"/>
<dbReference type="AlphaFoldDB" id="A0A0P9CZN6"/>
<evidence type="ECO:0000313" key="2">
    <source>
        <dbReference type="EMBL" id="KPV42580.1"/>
    </source>
</evidence>
<organism evidence="2 3">
    <name type="scientific">Alicyclobacillus ferrooxydans</name>
    <dbReference type="NCBI Taxonomy" id="471514"/>
    <lineage>
        <taxon>Bacteria</taxon>
        <taxon>Bacillati</taxon>
        <taxon>Bacillota</taxon>
        <taxon>Bacilli</taxon>
        <taxon>Bacillales</taxon>
        <taxon>Alicyclobacillaceae</taxon>
        <taxon>Alicyclobacillus</taxon>
    </lineage>
</organism>
<gene>
    <name evidence="2" type="ORF">AN477_16430</name>
</gene>
<reference evidence="2 3" key="1">
    <citation type="submission" date="2015-09" db="EMBL/GenBank/DDBJ databases">
        <title>Draft genome sequence of Alicyclobacillus ferrooxydans DSM 22381.</title>
        <authorList>
            <person name="Hemp J."/>
        </authorList>
    </citation>
    <scope>NUCLEOTIDE SEQUENCE [LARGE SCALE GENOMIC DNA]</scope>
    <source>
        <strain evidence="2 3">TC-34</strain>
    </source>
</reference>
<dbReference type="SUPFAM" id="SSF46785">
    <property type="entry name" value="Winged helix' DNA-binding domain"/>
    <property type="match status" value="1"/>
</dbReference>
<evidence type="ECO:0000313" key="3">
    <source>
        <dbReference type="Proteomes" id="UP000050482"/>
    </source>
</evidence>
<dbReference type="PATRIC" id="fig|471514.4.peg.1138"/>
<feature type="domain" description="Transcription regulator PadR N-terminal" evidence="1">
    <location>
        <begin position="8"/>
        <end position="79"/>
    </location>
</feature>
<dbReference type="RefSeq" id="WP_054970262.1">
    <property type="nucleotide sequence ID" value="NZ_LJCO01000072.1"/>
</dbReference>
<dbReference type="PANTHER" id="PTHR33169:SF27">
    <property type="entry name" value="TRANSCRIPTIONAL REGULATOR PADR FAMILY PROTEIN"/>
    <property type="match status" value="1"/>
</dbReference>
<dbReference type="InterPro" id="IPR036388">
    <property type="entry name" value="WH-like_DNA-bd_sf"/>
</dbReference>
<dbReference type="InterPro" id="IPR036390">
    <property type="entry name" value="WH_DNA-bd_sf"/>
</dbReference>
<evidence type="ECO:0000259" key="1">
    <source>
        <dbReference type="Pfam" id="PF03551"/>
    </source>
</evidence>
<dbReference type="EMBL" id="LJCO01000072">
    <property type="protein sequence ID" value="KPV42580.1"/>
    <property type="molecule type" value="Genomic_DNA"/>
</dbReference>
<name>A0A0P9CZN6_9BACL</name>
<comment type="caution">
    <text evidence="2">The sequence shown here is derived from an EMBL/GenBank/DDBJ whole genome shotgun (WGS) entry which is preliminary data.</text>
</comment>
<accession>A0A0P9CZN6</accession>
<keyword evidence="3" id="KW-1185">Reference proteome</keyword>